<comment type="catalytic activity">
    <reaction evidence="1">
        <text>ATP + protein L-histidine = ADP + protein N-phospho-L-histidine.</text>
        <dbReference type="EC" id="2.7.13.3"/>
    </reaction>
</comment>
<dbReference type="Pfam" id="PF02518">
    <property type="entry name" value="HATPase_c"/>
    <property type="match status" value="1"/>
</dbReference>
<evidence type="ECO:0000256" key="5">
    <source>
        <dbReference type="ARBA" id="ARBA00022777"/>
    </source>
</evidence>
<dbReference type="PANTHER" id="PTHR43711">
    <property type="entry name" value="TWO-COMPONENT HISTIDINE KINASE"/>
    <property type="match status" value="1"/>
</dbReference>
<dbReference type="InterPro" id="IPR036097">
    <property type="entry name" value="HisK_dim/P_sf"/>
</dbReference>
<keyword evidence="4" id="KW-0808">Transferase</keyword>
<dbReference type="InterPro" id="IPR003594">
    <property type="entry name" value="HATPase_dom"/>
</dbReference>
<dbReference type="Gene3D" id="1.10.287.130">
    <property type="match status" value="1"/>
</dbReference>
<dbReference type="InterPro" id="IPR036890">
    <property type="entry name" value="HATPase_C_sf"/>
</dbReference>
<keyword evidence="6" id="KW-0902">Two-component regulatory system</keyword>
<reference evidence="9 10" key="1">
    <citation type="journal article" date="2019" name="Int. J. Syst. Evol. Microbiol.">
        <title>The Global Catalogue of Microorganisms (GCM) 10K type strain sequencing project: providing services to taxonomists for standard genome sequencing and annotation.</title>
        <authorList>
            <consortium name="The Broad Institute Genomics Platform"/>
            <consortium name="The Broad Institute Genome Sequencing Center for Infectious Disease"/>
            <person name="Wu L."/>
            <person name="Ma J."/>
        </authorList>
    </citation>
    <scope>NUCLEOTIDE SEQUENCE [LARGE SCALE GENOMIC DNA]</scope>
    <source>
        <strain evidence="9 10">JCM 15089</strain>
    </source>
</reference>
<proteinExistence type="predicted"/>
<dbReference type="InterPro" id="IPR050736">
    <property type="entry name" value="Sensor_HK_Regulatory"/>
</dbReference>
<dbReference type="Proteomes" id="UP001499951">
    <property type="component" value="Unassembled WGS sequence"/>
</dbReference>
<evidence type="ECO:0000256" key="1">
    <source>
        <dbReference type="ARBA" id="ARBA00000085"/>
    </source>
</evidence>
<dbReference type="InterPro" id="IPR005467">
    <property type="entry name" value="His_kinase_dom"/>
</dbReference>
<dbReference type="EMBL" id="BAAADD010000006">
    <property type="protein sequence ID" value="GAA0573953.1"/>
    <property type="molecule type" value="Genomic_DNA"/>
</dbReference>
<dbReference type="PRINTS" id="PR00344">
    <property type="entry name" value="BCTRLSENSOR"/>
</dbReference>
<keyword evidence="7" id="KW-0812">Transmembrane</keyword>
<dbReference type="RefSeq" id="WP_166935932.1">
    <property type="nucleotide sequence ID" value="NZ_BAAADD010000006.1"/>
</dbReference>
<evidence type="ECO:0000313" key="9">
    <source>
        <dbReference type="EMBL" id="GAA0573953.1"/>
    </source>
</evidence>
<organism evidence="9 10">
    <name type="scientific">Rhizomicrobium electricum</name>
    <dbReference type="NCBI Taxonomy" id="480070"/>
    <lineage>
        <taxon>Bacteria</taxon>
        <taxon>Pseudomonadati</taxon>
        <taxon>Pseudomonadota</taxon>
        <taxon>Alphaproteobacteria</taxon>
        <taxon>Micropepsales</taxon>
        <taxon>Micropepsaceae</taxon>
        <taxon>Rhizomicrobium</taxon>
    </lineage>
</organism>
<dbReference type="SUPFAM" id="SSF55874">
    <property type="entry name" value="ATPase domain of HSP90 chaperone/DNA topoisomerase II/histidine kinase"/>
    <property type="match status" value="1"/>
</dbReference>
<keyword evidence="7" id="KW-1133">Transmembrane helix</keyword>
<dbReference type="PANTHER" id="PTHR43711:SF26">
    <property type="entry name" value="SENSOR HISTIDINE KINASE RCSC"/>
    <property type="match status" value="1"/>
</dbReference>
<dbReference type="SMART" id="SM00387">
    <property type="entry name" value="HATPase_c"/>
    <property type="match status" value="1"/>
</dbReference>
<dbReference type="InterPro" id="IPR004358">
    <property type="entry name" value="Sig_transdc_His_kin-like_C"/>
</dbReference>
<keyword evidence="5 9" id="KW-0418">Kinase</keyword>
<name>A0ABN1ETH3_9PROT</name>
<dbReference type="EC" id="2.7.13.3" evidence="2"/>
<evidence type="ECO:0000256" key="7">
    <source>
        <dbReference type="SAM" id="Phobius"/>
    </source>
</evidence>
<evidence type="ECO:0000313" key="10">
    <source>
        <dbReference type="Proteomes" id="UP001499951"/>
    </source>
</evidence>
<dbReference type="PROSITE" id="PS50109">
    <property type="entry name" value="HIS_KIN"/>
    <property type="match status" value="1"/>
</dbReference>
<dbReference type="CDD" id="cd00082">
    <property type="entry name" value="HisKA"/>
    <property type="match status" value="1"/>
</dbReference>
<dbReference type="SUPFAM" id="SSF47384">
    <property type="entry name" value="Homodimeric domain of signal transducing histidine kinase"/>
    <property type="match status" value="1"/>
</dbReference>
<keyword evidence="10" id="KW-1185">Reference proteome</keyword>
<feature type="transmembrane region" description="Helical" evidence="7">
    <location>
        <begin position="59"/>
        <end position="76"/>
    </location>
</feature>
<dbReference type="SMART" id="SM00388">
    <property type="entry name" value="HisKA"/>
    <property type="match status" value="1"/>
</dbReference>
<evidence type="ECO:0000256" key="3">
    <source>
        <dbReference type="ARBA" id="ARBA00022553"/>
    </source>
</evidence>
<comment type="caution">
    <text evidence="9">The sequence shown here is derived from an EMBL/GenBank/DDBJ whole genome shotgun (WGS) entry which is preliminary data.</text>
</comment>
<feature type="transmembrane region" description="Helical" evidence="7">
    <location>
        <begin position="173"/>
        <end position="194"/>
    </location>
</feature>
<sequence length="463" mass="49460">MPTLFALAARRLQPKTAIEANLQIDLMRSVHANVRPAGTLVFGLFFGAFALQWTTVASAAIWTALIVLYPILTAPLRRRVFLAPYEQGEAGAFMVKALALMLPLHFVWAAYVPICWIDGNAGNNAFLVIFLLAGLISAVQIYGPCIQLSLPALLVYVPVISTHYLHTGNRLDAVLPVIQFLFCGLLAMVAIRHYKTFRESVSRRLTIEALVGQLEAARDAALAANKAKSSFLASMSHELRTPLNAIIGFSEIMSQGVLGPVSPAKYGEYVADIHDSGVRLLALINDLLDLSKIEAGRRELVETELCLAPLLDDLAAEAESAAAAAHVAITIAAPADLTVRADEQALRQIVQNFLSNAIKYSRPGGEVVLFASLAEGGALQVGVEDCGMGMDENGIRIALAPYSALTHVTAVAGRGTGLGLPLARALIELHGAGFHIESKPDVGTRVWCEFGSDRVSAGIHKAA</sequence>
<gene>
    <name evidence="9" type="ORF">GCM10008942_23300</name>
</gene>
<keyword evidence="3" id="KW-0597">Phosphoprotein</keyword>
<protein>
    <recommendedName>
        <fullName evidence="2">histidine kinase</fullName>
        <ecNumber evidence="2">2.7.13.3</ecNumber>
    </recommendedName>
</protein>
<accession>A0ABN1ETH3</accession>
<evidence type="ECO:0000259" key="8">
    <source>
        <dbReference type="PROSITE" id="PS50109"/>
    </source>
</evidence>
<feature type="domain" description="Histidine kinase" evidence="8">
    <location>
        <begin position="234"/>
        <end position="454"/>
    </location>
</feature>
<dbReference type="InterPro" id="IPR003661">
    <property type="entry name" value="HisK_dim/P_dom"/>
</dbReference>
<feature type="transmembrane region" description="Helical" evidence="7">
    <location>
        <begin position="97"/>
        <end position="119"/>
    </location>
</feature>
<evidence type="ECO:0000256" key="6">
    <source>
        <dbReference type="ARBA" id="ARBA00023012"/>
    </source>
</evidence>
<keyword evidence="7" id="KW-0472">Membrane</keyword>
<evidence type="ECO:0000256" key="4">
    <source>
        <dbReference type="ARBA" id="ARBA00022679"/>
    </source>
</evidence>
<dbReference type="Pfam" id="PF00512">
    <property type="entry name" value="HisKA"/>
    <property type="match status" value="1"/>
</dbReference>
<evidence type="ECO:0000256" key="2">
    <source>
        <dbReference type="ARBA" id="ARBA00012438"/>
    </source>
</evidence>
<feature type="transmembrane region" description="Helical" evidence="7">
    <location>
        <begin position="150"/>
        <end position="167"/>
    </location>
</feature>
<dbReference type="Gene3D" id="3.30.565.10">
    <property type="entry name" value="Histidine kinase-like ATPase, C-terminal domain"/>
    <property type="match status" value="1"/>
</dbReference>
<feature type="transmembrane region" description="Helical" evidence="7">
    <location>
        <begin position="125"/>
        <end position="143"/>
    </location>
</feature>
<dbReference type="GO" id="GO:0016301">
    <property type="term" value="F:kinase activity"/>
    <property type="evidence" value="ECO:0007669"/>
    <property type="project" value="UniProtKB-KW"/>
</dbReference>